<name>A0ABU8RT62_9SPHN</name>
<dbReference type="EMBL" id="JBBHJZ010000001">
    <property type="protein sequence ID" value="MEJ5976182.1"/>
    <property type="molecule type" value="Genomic_DNA"/>
</dbReference>
<evidence type="ECO:0000256" key="3">
    <source>
        <dbReference type="ARBA" id="ARBA00023163"/>
    </source>
</evidence>
<feature type="domain" description="HTH hxlR-type" evidence="4">
    <location>
        <begin position="11"/>
        <end position="108"/>
    </location>
</feature>
<dbReference type="SUPFAM" id="SSF46785">
    <property type="entry name" value="Winged helix' DNA-binding domain"/>
    <property type="match status" value="1"/>
</dbReference>
<evidence type="ECO:0000313" key="5">
    <source>
        <dbReference type="EMBL" id="MEJ5976182.1"/>
    </source>
</evidence>
<dbReference type="InterPro" id="IPR036390">
    <property type="entry name" value="WH_DNA-bd_sf"/>
</dbReference>
<comment type="caution">
    <text evidence="5">The sequence shown here is derived from an EMBL/GenBank/DDBJ whole genome shotgun (WGS) entry which is preliminary data.</text>
</comment>
<dbReference type="Proteomes" id="UP001361239">
    <property type="component" value="Unassembled WGS sequence"/>
</dbReference>
<keyword evidence="3" id="KW-0804">Transcription</keyword>
<dbReference type="Pfam" id="PF01638">
    <property type="entry name" value="HxlR"/>
    <property type="match status" value="1"/>
</dbReference>
<dbReference type="PANTHER" id="PTHR33204">
    <property type="entry name" value="TRANSCRIPTIONAL REGULATOR, MARR FAMILY"/>
    <property type="match status" value="1"/>
</dbReference>
<gene>
    <name evidence="5" type="ORF">WG901_06025</name>
</gene>
<dbReference type="PANTHER" id="PTHR33204:SF17">
    <property type="entry name" value="TRANSCRIPTIONAL REGULATORY PROTEIN"/>
    <property type="match status" value="1"/>
</dbReference>
<reference evidence="5 6" key="1">
    <citation type="submission" date="2024-03" db="EMBL/GenBank/DDBJ databases">
        <authorList>
            <person name="Jo J.-H."/>
        </authorList>
    </citation>
    <scope>NUCLEOTIDE SEQUENCE [LARGE SCALE GENOMIC DNA]</scope>
    <source>
        <strain evidence="5 6">PS1R-30</strain>
    </source>
</reference>
<evidence type="ECO:0000259" key="4">
    <source>
        <dbReference type="PROSITE" id="PS51118"/>
    </source>
</evidence>
<keyword evidence="1" id="KW-0805">Transcription regulation</keyword>
<sequence length="151" mass="16765">MDIEKYSAGPCPLARALLRVGDTWSMMILRDAGFGATRFDQFRTSLGIAPNILTRRLTALTEDGLLEKRRYSQRPPRDEYVLTERGRDLLPILSALGAWGRRHFGEGCLNVMTDGATGAEIEPIVIDRVSGTPLAELELRMVAPEENAPPR</sequence>
<organism evidence="5 6">
    <name type="scientific">Novosphingobium anseongense</name>
    <dbReference type="NCBI Taxonomy" id="3133436"/>
    <lineage>
        <taxon>Bacteria</taxon>
        <taxon>Pseudomonadati</taxon>
        <taxon>Pseudomonadota</taxon>
        <taxon>Alphaproteobacteria</taxon>
        <taxon>Sphingomonadales</taxon>
        <taxon>Sphingomonadaceae</taxon>
        <taxon>Novosphingobium</taxon>
    </lineage>
</organism>
<accession>A0ABU8RT62</accession>
<evidence type="ECO:0000313" key="6">
    <source>
        <dbReference type="Proteomes" id="UP001361239"/>
    </source>
</evidence>
<keyword evidence="2" id="KW-0238">DNA-binding</keyword>
<dbReference type="InterPro" id="IPR036388">
    <property type="entry name" value="WH-like_DNA-bd_sf"/>
</dbReference>
<dbReference type="RefSeq" id="WP_339586101.1">
    <property type="nucleotide sequence ID" value="NZ_JBBHJZ010000001.1"/>
</dbReference>
<dbReference type="Gene3D" id="1.10.10.10">
    <property type="entry name" value="Winged helix-like DNA-binding domain superfamily/Winged helix DNA-binding domain"/>
    <property type="match status" value="1"/>
</dbReference>
<dbReference type="PROSITE" id="PS51118">
    <property type="entry name" value="HTH_HXLR"/>
    <property type="match status" value="1"/>
</dbReference>
<proteinExistence type="predicted"/>
<protein>
    <submittedName>
        <fullName evidence="5">Helix-turn-helix domain-containing protein</fullName>
    </submittedName>
</protein>
<evidence type="ECO:0000256" key="1">
    <source>
        <dbReference type="ARBA" id="ARBA00023015"/>
    </source>
</evidence>
<dbReference type="InterPro" id="IPR002577">
    <property type="entry name" value="HTH_HxlR"/>
</dbReference>
<evidence type="ECO:0000256" key="2">
    <source>
        <dbReference type="ARBA" id="ARBA00023125"/>
    </source>
</evidence>
<keyword evidence="6" id="KW-1185">Reference proteome</keyword>